<feature type="transmembrane region" description="Helical" evidence="7">
    <location>
        <begin position="21"/>
        <end position="46"/>
    </location>
</feature>
<gene>
    <name evidence="9" type="ORF">IF188_10845</name>
</gene>
<feature type="transmembrane region" description="Helical" evidence="7">
    <location>
        <begin position="494"/>
        <end position="515"/>
    </location>
</feature>
<name>A0ABR8NPT2_9MICO</name>
<comment type="caution">
    <text evidence="9">The sequence shown here is derived from an EMBL/GenBank/DDBJ whole genome shotgun (WGS) entry which is preliminary data.</text>
</comment>
<evidence type="ECO:0000256" key="7">
    <source>
        <dbReference type="SAM" id="Phobius"/>
    </source>
</evidence>
<feature type="transmembrane region" description="Helical" evidence="7">
    <location>
        <begin position="341"/>
        <end position="367"/>
    </location>
</feature>
<evidence type="ECO:0000256" key="5">
    <source>
        <dbReference type="ARBA" id="ARBA00023136"/>
    </source>
</evidence>
<dbReference type="Pfam" id="PF02687">
    <property type="entry name" value="FtsX"/>
    <property type="match status" value="1"/>
</dbReference>
<keyword evidence="2" id="KW-1003">Cell membrane</keyword>
<keyword evidence="3 7" id="KW-0812">Transmembrane</keyword>
<dbReference type="EMBL" id="JACXZS010000006">
    <property type="protein sequence ID" value="MBD3942194.1"/>
    <property type="molecule type" value="Genomic_DNA"/>
</dbReference>
<evidence type="ECO:0000313" key="10">
    <source>
        <dbReference type="Proteomes" id="UP000598426"/>
    </source>
</evidence>
<feature type="domain" description="ABC3 transporter permease C-terminal" evidence="8">
    <location>
        <begin position="783"/>
        <end position="903"/>
    </location>
</feature>
<evidence type="ECO:0000313" key="9">
    <source>
        <dbReference type="EMBL" id="MBD3942194.1"/>
    </source>
</evidence>
<evidence type="ECO:0000256" key="2">
    <source>
        <dbReference type="ARBA" id="ARBA00022475"/>
    </source>
</evidence>
<feature type="transmembrane region" description="Helical" evidence="7">
    <location>
        <begin position="387"/>
        <end position="418"/>
    </location>
</feature>
<evidence type="ECO:0000256" key="1">
    <source>
        <dbReference type="ARBA" id="ARBA00004651"/>
    </source>
</evidence>
<dbReference type="RefSeq" id="WP_191171822.1">
    <property type="nucleotide sequence ID" value="NZ_JACXZS010000006.1"/>
</dbReference>
<dbReference type="InterPro" id="IPR003838">
    <property type="entry name" value="ABC3_permease_C"/>
</dbReference>
<sequence>MTRRVTTRALVAHHLRSRAGGSGIVAALVLVLTVLATAAPIALGIVADAALRDRLDALPATARDVVSQNPGGFPQLPSELTRGNSAGPFTTEEVWGPFESAVESIRAGADAPLPDVLGAARMVTTNTDNPVMDAAAEQAVTVAYDPDYEREVEIVEGRMPAAAPAYEPPPSTPVGEDEPVLLSRIEVVLSQDTAAEMEWEVGQTRTVGTRQQPVELVLVGLFAPVDPDGAYWQYATSVLTPKIFDDGNRPRKVTGTAYAHPASLVAQGLIGRYSTLVWYPTDTDGIDGGNAEQTVAALNKLTAVSHPISSSSDGIGILSVSFDADITGEIELAVAQQRSTAAVLVMLVAGPVGVAVAVLVLGCRLILEGRRPSLRLLSARGASTGQLRGLLAIEGAIAGAVPAIVGAIAVTVAGGLLFGATPTALGIVAALLLALAPIVILIVLAPSAAERQTRADLGARGSRLRLIVEGVIAGLAAVALALLFIRGYSDGVDLLIAATPLLLALVACLVTLRAYPLPLRAVLARARASAGSDAFLGAARALREPSIGLTPVLALVVGVSVAVSSGILLSALQSGIADSAQAQVGGDVRITGGTFTREQLDQLGGVEGVAAATGISGADPATIDIDGVKRATSVYVVDAAELSAVQGDGLGMLPPGVSLEPADGRMPIVVAGATADMIGDTEKIDVGGVDAVVVGVTRGPVPTGVRENWVALDSTYAEDVLGRDPSDRTVLVRLDEGVVLADVRDDLTAVLGDAVTFATPGQIAADIQSGPAVQGVRWALLAATAIAALLSALAIVMTLALAAGPRARVLALLRTLGAPRRAATSLALWEIGPPAVAAVVAGTLFGLVVPLVVLAAVDLRPFTGSSVAPAYQVDPGILLLTLGGFLALAVLLTAIALFVSRRIRAAGALRTVEEG</sequence>
<dbReference type="InterPro" id="IPR050250">
    <property type="entry name" value="Macrolide_Exporter_MacB"/>
</dbReference>
<dbReference type="PANTHER" id="PTHR30572">
    <property type="entry name" value="MEMBRANE COMPONENT OF TRANSPORTER-RELATED"/>
    <property type="match status" value="1"/>
</dbReference>
<protein>
    <submittedName>
        <fullName evidence="9">ABC transporter permease</fullName>
    </submittedName>
</protein>
<feature type="transmembrane region" description="Helical" evidence="7">
    <location>
        <begin position="778"/>
        <end position="804"/>
    </location>
</feature>
<proteinExistence type="inferred from homology"/>
<evidence type="ECO:0000259" key="8">
    <source>
        <dbReference type="Pfam" id="PF02687"/>
    </source>
</evidence>
<feature type="transmembrane region" description="Helical" evidence="7">
    <location>
        <begin position="552"/>
        <end position="572"/>
    </location>
</feature>
<feature type="transmembrane region" description="Helical" evidence="7">
    <location>
        <begin position="877"/>
        <end position="900"/>
    </location>
</feature>
<organism evidence="9 10">
    <name type="scientific">Microbacterium helvum</name>
    <dbReference type="NCBI Taxonomy" id="2773713"/>
    <lineage>
        <taxon>Bacteria</taxon>
        <taxon>Bacillati</taxon>
        <taxon>Actinomycetota</taxon>
        <taxon>Actinomycetes</taxon>
        <taxon>Micrococcales</taxon>
        <taxon>Microbacteriaceae</taxon>
        <taxon>Microbacterium</taxon>
    </lineage>
</organism>
<keyword evidence="4 7" id="KW-1133">Transmembrane helix</keyword>
<keyword evidence="10" id="KW-1185">Reference proteome</keyword>
<comment type="subcellular location">
    <subcellularLocation>
        <location evidence="1">Cell membrane</location>
        <topology evidence="1">Multi-pass membrane protein</topology>
    </subcellularLocation>
</comment>
<feature type="transmembrane region" description="Helical" evidence="7">
    <location>
        <begin position="466"/>
        <end position="488"/>
    </location>
</feature>
<reference evidence="9 10" key="1">
    <citation type="submission" date="2020-09" db="EMBL/GenBank/DDBJ databases">
        <title>Isolation and identification of active actinomycetes.</title>
        <authorList>
            <person name="Li X."/>
        </authorList>
    </citation>
    <scope>NUCLEOTIDE SEQUENCE [LARGE SCALE GENOMIC DNA]</scope>
    <source>
        <strain evidence="9 10">NEAU-LLC</strain>
    </source>
</reference>
<evidence type="ECO:0000256" key="3">
    <source>
        <dbReference type="ARBA" id="ARBA00022692"/>
    </source>
</evidence>
<dbReference type="Proteomes" id="UP000598426">
    <property type="component" value="Unassembled WGS sequence"/>
</dbReference>
<evidence type="ECO:0000256" key="4">
    <source>
        <dbReference type="ARBA" id="ARBA00022989"/>
    </source>
</evidence>
<dbReference type="PANTHER" id="PTHR30572:SF4">
    <property type="entry name" value="ABC TRANSPORTER PERMEASE YTRF"/>
    <property type="match status" value="1"/>
</dbReference>
<accession>A0ABR8NPT2</accession>
<feature type="transmembrane region" description="Helical" evidence="7">
    <location>
        <begin position="835"/>
        <end position="857"/>
    </location>
</feature>
<comment type="similarity">
    <text evidence="6">Belongs to the ABC-4 integral membrane protein family.</text>
</comment>
<evidence type="ECO:0000256" key="6">
    <source>
        <dbReference type="ARBA" id="ARBA00038076"/>
    </source>
</evidence>
<keyword evidence="5 7" id="KW-0472">Membrane</keyword>
<feature type="transmembrane region" description="Helical" evidence="7">
    <location>
        <begin position="424"/>
        <end position="445"/>
    </location>
</feature>